<keyword evidence="2" id="KW-1185">Reference proteome</keyword>
<evidence type="ECO:0000313" key="1">
    <source>
        <dbReference type="EMBL" id="KAG5274988.1"/>
    </source>
</evidence>
<dbReference type="EMBL" id="JADWDJ010000010">
    <property type="protein sequence ID" value="KAG5274988.1"/>
    <property type="molecule type" value="Genomic_DNA"/>
</dbReference>
<dbReference type="AlphaFoldDB" id="A0AAV6GIC7"/>
<dbReference type="Proteomes" id="UP000823561">
    <property type="component" value="Chromosome 10"/>
</dbReference>
<gene>
    <name evidence="1" type="ORF">AALO_G00142350</name>
</gene>
<reference evidence="1" key="1">
    <citation type="submission" date="2020-10" db="EMBL/GenBank/DDBJ databases">
        <title>Chromosome-scale genome assembly of the Allis shad, Alosa alosa.</title>
        <authorList>
            <person name="Margot Z."/>
            <person name="Christophe K."/>
            <person name="Cabau C."/>
            <person name="Louis A."/>
            <person name="Berthelot C."/>
            <person name="Parey E."/>
            <person name="Roest Crollius H."/>
            <person name="Montfort J."/>
            <person name="Robinson-Rechavi M."/>
            <person name="Bucao C."/>
            <person name="Bouchez O."/>
            <person name="Gislard M."/>
            <person name="Lluch J."/>
            <person name="Milhes M."/>
            <person name="Lampietro C."/>
            <person name="Lopez Roques C."/>
            <person name="Donnadieu C."/>
            <person name="Braasch I."/>
            <person name="Desvignes T."/>
            <person name="Postlethwait J."/>
            <person name="Bobe J."/>
            <person name="Guiguen Y."/>
        </authorList>
    </citation>
    <scope>NUCLEOTIDE SEQUENCE</scope>
    <source>
        <strain evidence="1">M-15738</strain>
        <tissue evidence="1">Blood</tissue>
    </source>
</reference>
<sequence length="123" mass="14200">MPSELLLFTCPQWPQTKAHSIVELCFSMTVENDRKRVGERVGWYPERTTGREMNLGRRRTAEVLQLVASRLGQVARMSYSRWLNQIITKDLSPSRERSKNLCKDSRLLALSLLTWDSAMSARS</sequence>
<comment type="caution">
    <text evidence="1">The sequence shown here is derived from an EMBL/GenBank/DDBJ whole genome shotgun (WGS) entry which is preliminary data.</text>
</comment>
<name>A0AAV6GIC7_9TELE</name>
<organism evidence="1 2">
    <name type="scientific">Alosa alosa</name>
    <name type="common">allis shad</name>
    <dbReference type="NCBI Taxonomy" id="278164"/>
    <lineage>
        <taxon>Eukaryota</taxon>
        <taxon>Metazoa</taxon>
        <taxon>Chordata</taxon>
        <taxon>Craniata</taxon>
        <taxon>Vertebrata</taxon>
        <taxon>Euteleostomi</taxon>
        <taxon>Actinopterygii</taxon>
        <taxon>Neopterygii</taxon>
        <taxon>Teleostei</taxon>
        <taxon>Clupei</taxon>
        <taxon>Clupeiformes</taxon>
        <taxon>Clupeoidei</taxon>
        <taxon>Clupeidae</taxon>
        <taxon>Alosa</taxon>
    </lineage>
</organism>
<accession>A0AAV6GIC7</accession>
<protein>
    <submittedName>
        <fullName evidence="1">Uncharacterized protein</fullName>
    </submittedName>
</protein>
<proteinExistence type="predicted"/>
<evidence type="ECO:0000313" key="2">
    <source>
        <dbReference type="Proteomes" id="UP000823561"/>
    </source>
</evidence>